<name>A0ABS6ZZ77_9DEIN</name>
<comment type="caution">
    <text evidence="1">The sequence shown here is derived from an EMBL/GenBank/DDBJ whole genome shotgun (WGS) entry which is preliminary data.</text>
</comment>
<dbReference type="RefSeq" id="WP_219759877.1">
    <property type="nucleotide sequence ID" value="NZ_JAHXRS010000017.1"/>
</dbReference>
<dbReference type="Proteomes" id="UP000724268">
    <property type="component" value="Unassembled WGS sequence"/>
</dbReference>
<keyword evidence="2" id="KW-1185">Reference proteome</keyword>
<dbReference type="EMBL" id="JAHXRS010000017">
    <property type="protein sequence ID" value="MBW6395368.1"/>
    <property type="molecule type" value="Genomic_DNA"/>
</dbReference>
<protein>
    <submittedName>
        <fullName evidence="1">Competence protein ComZ</fullName>
    </submittedName>
</protein>
<organism evidence="1 2">
    <name type="scientific">Thermus brevis</name>
    <dbReference type="NCBI Taxonomy" id="2862456"/>
    <lineage>
        <taxon>Bacteria</taxon>
        <taxon>Thermotogati</taxon>
        <taxon>Deinococcota</taxon>
        <taxon>Deinococci</taxon>
        <taxon>Thermales</taxon>
        <taxon>Thermaceae</taxon>
        <taxon>Thermus</taxon>
    </lineage>
</organism>
<accession>A0ABS6ZZ77</accession>
<reference evidence="1 2" key="1">
    <citation type="submission" date="2021-07" db="EMBL/GenBank/DDBJ databases">
        <title>Thermus aquaticus gen. n. and sp. n., a nonsporulating extreme thermophile.</title>
        <authorList>
            <person name="Hu C.-J."/>
            <person name="Li W.-J."/>
            <person name="Xian W.-D."/>
        </authorList>
    </citation>
    <scope>NUCLEOTIDE SEQUENCE [LARGE SCALE GENOMIC DNA]</scope>
    <source>
        <strain evidence="1 2">SYSU G05001</strain>
    </source>
</reference>
<sequence>MRAKGVALVATLALMLIIALLVFGTFFRSQIELWVTRNDTTSVQAFYAAEAGLQKYKAVLFQQYVWREQQINRGGGPGCYTSLVTGIDLYRNGNLLTFQNNQIILAQNENVVDANGNPVGQYTVTLIRDAQDGQLFTLVSNGTSSGAKATVQATFRLSNTGYLEQAIFAGSGQANKWLNGGATIRGGIYIVGDPSNPDQYVIESNGNFSLFNSYNLNNYPGIASRVESAYQQVGDLCASVRVQYGKISVGGSTQIGEPSNKVKGVFVGRGSQDITGQNVNVCQNNKGVCTEAMGPFDLSNPPPFPTLDTKLDSDTCSSYPTWRACLQDKATLRIQRLGNQVYVLQPPNTTLDSSCSAALRSGILNLNTSNVDCTFTRLDGTRGGFRYTYSGGQGVLELYGDVTLEGVDVIFNQPTAYRAISGDAKKATLVVLSESGQGGNIDINGNLLPDSSHGLFPNHVLGLIAEKDVYQRGNKTYVMAPVYAGGTFRIEKDGVLFGSVISNQFCTTSAGNRNNCNAGQTAEVVYIRIPYQNRPVLLPSLKGGKPTFQVLSYERR</sequence>
<gene>
    <name evidence="1" type="ORF">KZX47_09435</name>
</gene>
<evidence type="ECO:0000313" key="1">
    <source>
        <dbReference type="EMBL" id="MBW6395368.1"/>
    </source>
</evidence>
<evidence type="ECO:0000313" key="2">
    <source>
        <dbReference type="Proteomes" id="UP000724268"/>
    </source>
</evidence>
<proteinExistence type="predicted"/>